<dbReference type="Proteomes" id="UP000692954">
    <property type="component" value="Unassembled WGS sequence"/>
</dbReference>
<keyword evidence="2" id="KW-1185">Reference proteome</keyword>
<comment type="caution">
    <text evidence="1">The sequence shown here is derived from an EMBL/GenBank/DDBJ whole genome shotgun (WGS) entry which is preliminary data.</text>
</comment>
<name>A0A8S1RMB4_9CILI</name>
<sequence length="186" mass="23198">MKTEIAKTFNLVELLLKFEGVISLMIQLVLTQKKISSWINQYFLCKRKQTINLIKRNYIETFCTLKYFFQKELKCWILEKYRKKKLLQYIYQINIDNCLSKLKLKNYIIQWFNFQIIYQQQNGFEKTEFPINISRDNQPFNRWNDSIYEQLYLKQWELRKRGFLYYNLRNFFQYQVNDHFYLNGFN</sequence>
<proteinExistence type="predicted"/>
<reference evidence="1" key="1">
    <citation type="submission" date="2021-01" db="EMBL/GenBank/DDBJ databases">
        <authorList>
            <consortium name="Genoscope - CEA"/>
            <person name="William W."/>
        </authorList>
    </citation>
    <scope>NUCLEOTIDE SEQUENCE</scope>
</reference>
<protein>
    <submittedName>
        <fullName evidence="1">Uncharacterized protein</fullName>
    </submittedName>
</protein>
<gene>
    <name evidence="1" type="ORF">PSON_ATCC_30995.1.T1890071</name>
</gene>
<accession>A0A8S1RMB4</accession>
<evidence type="ECO:0000313" key="1">
    <source>
        <dbReference type="EMBL" id="CAD8128493.1"/>
    </source>
</evidence>
<dbReference type="EMBL" id="CAJJDN010000189">
    <property type="protein sequence ID" value="CAD8128493.1"/>
    <property type="molecule type" value="Genomic_DNA"/>
</dbReference>
<organism evidence="1 2">
    <name type="scientific">Paramecium sonneborni</name>
    <dbReference type="NCBI Taxonomy" id="65129"/>
    <lineage>
        <taxon>Eukaryota</taxon>
        <taxon>Sar</taxon>
        <taxon>Alveolata</taxon>
        <taxon>Ciliophora</taxon>
        <taxon>Intramacronucleata</taxon>
        <taxon>Oligohymenophorea</taxon>
        <taxon>Peniculida</taxon>
        <taxon>Parameciidae</taxon>
        <taxon>Paramecium</taxon>
    </lineage>
</organism>
<dbReference type="AlphaFoldDB" id="A0A8S1RMB4"/>
<evidence type="ECO:0000313" key="2">
    <source>
        <dbReference type="Proteomes" id="UP000692954"/>
    </source>
</evidence>